<dbReference type="SUPFAM" id="SSF51206">
    <property type="entry name" value="cAMP-binding domain-like"/>
    <property type="match status" value="1"/>
</dbReference>
<evidence type="ECO:0000256" key="8">
    <source>
        <dbReference type="ARBA" id="ARBA00023163"/>
    </source>
</evidence>
<keyword evidence="4" id="KW-0805">Transcription regulation</keyword>
<name>A0A0G3H798_9CORY</name>
<dbReference type="Gene3D" id="1.10.10.10">
    <property type="entry name" value="Winged helix-like DNA-binding domain superfamily/Winged helix DNA-binding domain"/>
    <property type="match status" value="1"/>
</dbReference>
<dbReference type="GO" id="GO:0045892">
    <property type="term" value="P:negative regulation of DNA-templated transcription"/>
    <property type="evidence" value="ECO:0007669"/>
    <property type="project" value="UniProtKB-ARBA"/>
</dbReference>
<accession>A0A0G3H798</accession>
<evidence type="ECO:0000256" key="3">
    <source>
        <dbReference type="ARBA" id="ARBA00022741"/>
    </source>
</evidence>
<evidence type="ECO:0000256" key="7">
    <source>
        <dbReference type="ARBA" id="ARBA00023159"/>
    </source>
</evidence>
<dbReference type="PROSITE" id="PS50042">
    <property type="entry name" value="CNMP_BINDING_3"/>
    <property type="match status" value="1"/>
</dbReference>
<keyword evidence="7" id="KW-0010">Activator</keyword>
<dbReference type="Pfam" id="PF13545">
    <property type="entry name" value="HTH_Crp_2"/>
    <property type="match status" value="1"/>
</dbReference>
<evidence type="ECO:0000256" key="10">
    <source>
        <dbReference type="ARBA" id="ARBA00033082"/>
    </source>
</evidence>
<keyword evidence="3" id="KW-0547">Nucleotide-binding</keyword>
<feature type="domain" description="Cyclic nucleotide-binding" evidence="12">
    <location>
        <begin position="41"/>
        <end position="161"/>
    </location>
</feature>
<dbReference type="InterPro" id="IPR014710">
    <property type="entry name" value="RmlC-like_jellyroll"/>
</dbReference>
<dbReference type="SMART" id="SM00100">
    <property type="entry name" value="cNMP"/>
    <property type="match status" value="1"/>
</dbReference>
<dbReference type="CDD" id="cd00038">
    <property type="entry name" value="CAP_ED"/>
    <property type="match status" value="1"/>
</dbReference>
<evidence type="ECO:0000256" key="2">
    <source>
        <dbReference type="ARBA" id="ARBA00022566"/>
    </source>
</evidence>
<reference evidence="14 15" key="1">
    <citation type="journal article" date="2015" name="Genome Announc.">
        <title>Complete Genome Sequence of the Type Strain Corynebacterium testudinoris DSM 44614, Recovered from Necrotic Lesions in the Mouth of a Tortoise.</title>
        <authorList>
            <person name="Ruckert C."/>
            <person name="Kriete M."/>
            <person name="Jaenicke S."/>
            <person name="Winkler A."/>
            <person name="Tauch A."/>
        </authorList>
    </citation>
    <scope>NUCLEOTIDE SEQUENCE [LARGE SCALE GENOMIC DNA]</scope>
    <source>
        <strain evidence="14 15">DSM 44614</strain>
    </source>
</reference>
<dbReference type="PANTHER" id="PTHR24567">
    <property type="entry name" value="CRP FAMILY TRANSCRIPTIONAL REGULATORY PROTEIN"/>
    <property type="match status" value="1"/>
</dbReference>
<dbReference type="InterPro" id="IPR000595">
    <property type="entry name" value="cNMP-bd_dom"/>
</dbReference>
<evidence type="ECO:0000313" key="15">
    <source>
        <dbReference type="Proteomes" id="UP000035540"/>
    </source>
</evidence>
<proteinExistence type="predicted"/>
<evidence type="ECO:0000256" key="9">
    <source>
        <dbReference type="ARBA" id="ARBA00029868"/>
    </source>
</evidence>
<dbReference type="InterPro" id="IPR036388">
    <property type="entry name" value="WH-like_DNA-bd_sf"/>
</dbReference>
<dbReference type="InterPro" id="IPR050397">
    <property type="entry name" value="Env_Response_Regulators"/>
</dbReference>
<feature type="domain" description="HTH crp-type" evidence="13">
    <location>
        <begin position="175"/>
        <end position="248"/>
    </location>
</feature>
<evidence type="ECO:0000256" key="6">
    <source>
        <dbReference type="ARBA" id="ARBA00023149"/>
    </source>
</evidence>
<evidence type="ECO:0000259" key="13">
    <source>
        <dbReference type="PROSITE" id="PS51063"/>
    </source>
</evidence>
<dbReference type="KEGG" id="cted:CTEST_01205"/>
<dbReference type="Pfam" id="PF00027">
    <property type="entry name" value="cNMP_binding"/>
    <property type="match status" value="1"/>
</dbReference>
<dbReference type="InterPro" id="IPR036390">
    <property type="entry name" value="WH_DNA-bd_sf"/>
</dbReference>
<keyword evidence="5" id="KW-0238">DNA-binding</keyword>
<keyword evidence="2" id="KW-0116">cAMP-binding</keyword>
<dbReference type="FunFam" id="1.10.10.10:FF:000019">
    <property type="entry name" value="Crp/Fnr family transcriptional regulator"/>
    <property type="match status" value="1"/>
</dbReference>
<keyword evidence="8" id="KW-0804">Transcription</keyword>
<sequence length="255" mass="28148">MVFDVIGDLSRFSLTLPAHNTISTEEHIVEGVQEILSRAGIFQGVDPVAVSNLIQDMETVRFPRGTIIFEEGEPGDRLYIITTGKVKLARHASDGRENLLTVMGPSDMFGELSIFDPGPRTSSAVCVTEVQAATMNSEMLKQWVTDHPEIAQQLLRVLARRLRRTNASLADLIFTDVPGRVAKTLLQLANRFGSQEGGALRVNHDLTQEEIAQLVGASRETVNKALATFAHRGWIRLEGKSVLIVDTEHLARRAR</sequence>
<evidence type="ECO:0000256" key="1">
    <source>
        <dbReference type="ARBA" id="ARBA00022491"/>
    </source>
</evidence>
<keyword evidence="1" id="KW-0678">Repressor</keyword>
<dbReference type="PROSITE" id="PS51063">
    <property type="entry name" value="HTH_CRP_2"/>
    <property type="match status" value="1"/>
</dbReference>
<dbReference type="PATRIC" id="fig|136857.5.peg.237"/>
<protein>
    <recommendedName>
        <fullName evidence="11">CRP-like cAMP-activated global transcriptional regulator</fullName>
    </recommendedName>
    <alternativeName>
        <fullName evidence="10">cAMP receptor protein</fullName>
    </alternativeName>
    <alternativeName>
        <fullName evidence="9">cAMP regulatory protein</fullName>
    </alternativeName>
</protein>
<reference evidence="15" key="2">
    <citation type="submission" date="2015-05" db="EMBL/GenBank/DDBJ databases">
        <title>Complete genome sequence of Corynebacterium testudinoris DSM 44614, recovered from necrotic lesions in the mouth of a tortoise.</title>
        <authorList>
            <person name="Ruckert C."/>
            <person name="Albersmeier A."/>
            <person name="Winkler A."/>
            <person name="Tauch A."/>
        </authorList>
    </citation>
    <scope>NUCLEOTIDE SEQUENCE [LARGE SCALE GENOMIC DNA]</scope>
    <source>
        <strain evidence="15">DSM 44614</strain>
    </source>
</reference>
<dbReference type="GO" id="GO:0030552">
    <property type="term" value="F:cAMP binding"/>
    <property type="evidence" value="ECO:0007669"/>
    <property type="project" value="UniProtKB-KW"/>
</dbReference>
<dbReference type="GO" id="GO:0003677">
    <property type="term" value="F:DNA binding"/>
    <property type="evidence" value="ECO:0007669"/>
    <property type="project" value="UniProtKB-KW"/>
</dbReference>
<dbReference type="SUPFAM" id="SSF46785">
    <property type="entry name" value="Winged helix' DNA-binding domain"/>
    <property type="match status" value="1"/>
</dbReference>
<dbReference type="AlphaFoldDB" id="A0A0G3H798"/>
<dbReference type="InterPro" id="IPR018490">
    <property type="entry name" value="cNMP-bd_dom_sf"/>
</dbReference>
<dbReference type="FunFam" id="2.60.120.10:FF:000003">
    <property type="entry name" value="Crp/Fnr family transcriptional regulator"/>
    <property type="match status" value="1"/>
</dbReference>
<dbReference type="GO" id="GO:0003700">
    <property type="term" value="F:DNA-binding transcription factor activity"/>
    <property type="evidence" value="ECO:0007669"/>
    <property type="project" value="UniProtKB-ARBA"/>
</dbReference>
<dbReference type="SMART" id="SM00419">
    <property type="entry name" value="HTH_CRP"/>
    <property type="match status" value="1"/>
</dbReference>
<keyword evidence="15" id="KW-1185">Reference proteome</keyword>
<keyword evidence="6" id="KW-0114">cAMP</keyword>
<dbReference type="Gene3D" id="2.60.120.10">
    <property type="entry name" value="Jelly Rolls"/>
    <property type="match status" value="1"/>
</dbReference>
<dbReference type="Proteomes" id="UP000035540">
    <property type="component" value="Chromosome"/>
</dbReference>
<evidence type="ECO:0000256" key="4">
    <source>
        <dbReference type="ARBA" id="ARBA00023015"/>
    </source>
</evidence>
<gene>
    <name evidence="14" type="primary">crp</name>
    <name evidence="14" type="ORF">CTEST_01205</name>
</gene>
<dbReference type="InterPro" id="IPR012318">
    <property type="entry name" value="HTH_CRP"/>
</dbReference>
<evidence type="ECO:0000256" key="11">
    <source>
        <dbReference type="ARBA" id="ARBA00068047"/>
    </source>
</evidence>
<organism evidence="14 15">
    <name type="scientific">Corynebacterium testudinoris</name>
    <dbReference type="NCBI Taxonomy" id="136857"/>
    <lineage>
        <taxon>Bacteria</taxon>
        <taxon>Bacillati</taxon>
        <taxon>Actinomycetota</taxon>
        <taxon>Actinomycetes</taxon>
        <taxon>Mycobacteriales</taxon>
        <taxon>Corynebacteriaceae</taxon>
        <taxon>Corynebacterium</taxon>
    </lineage>
</organism>
<dbReference type="PANTHER" id="PTHR24567:SF74">
    <property type="entry name" value="HTH-TYPE TRANSCRIPTIONAL REGULATOR ARCR"/>
    <property type="match status" value="1"/>
</dbReference>
<dbReference type="GO" id="GO:0045893">
    <property type="term" value="P:positive regulation of DNA-templated transcription"/>
    <property type="evidence" value="ECO:0007669"/>
    <property type="project" value="UniProtKB-ARBA"/>
</dbReference>
<evidence type="ECO:0000313" key="14">
    <source>
        <dbReference type="EMBL" id="AKK07703.1"/>
    </source>
</evidence>
<dbReference type="GO" id="GO:0005829">
    <property type="term" value="C:cytosol"/>
    <property type="evidence" value="ECO:0007669"/>
    <property type="project" value="TreeGrafter"/>
</dbReference>
<dbReference type="STRING" id="136857.CTEST_01205"/>
<evidence type="ECO:0000259" key="12">
    <source>
        <dbReference type="PROSITE" id="PS50042"/>
    </source>
</evidence>
<evidence type="ECO:0000256" key="5">
    <source>
        <dbReference type="ARBA" id="ARBA00023125"/>
    </source>
</evidence>
<dbReference type="EMBL" id="CP011545">
    <property type="protein sequence ID" value="AKK07703.1"/>
    <property type="molecule type" value="Genomic_DNA"/>
</dbReference>